<accession>A0A8D8SPW8</accession>
<protein>
    <submittedName>
        <fullName evidence="1">Uncharacterized protein</fullName>
    </submittedName>
</protein>
<name>A0A8D8SPW8_9HEMI</name>
<sequence>MERVYHISSPSKFRRLEWDTGATATMCFSSKDGFTQNTYIYHTHSPRRNVHHLVLFSTRYDCILKLDASELRCALSRVSGRQKGVKTMYLLLHLTTLLYEVPSHYLSTKYWFLKKLKSTI</sequence>
<dbReference type="EMBL" id="HBUF01232134">
    <property type="protein sequence ID" value="CAG6673806.1"/>
    <property type="molecule type" value="Transcribed_RNA"/>
</dbReference>
<organism evidence="1">
    <name type="scientific">Cacopsylla melanoneura</name>
    <dbReference type="NCBI Taxonomy" id="428564"/>
    <lineage>
        <taxon>Eukaryota</taxon>
        <taxon>Metazoa</taxon>
        <taxon>Ecdysozoa</taxon>
        <taxon>Arthropoda</taxon>
        <taxon>Hexapoda</taxon>
        <taxon>Insecta</taxon>
        <taxon>Pterygota</taxon>
        <taxon>Neoptera</taxon>
        <taxon>Paraneoptera</taxon>
        <taxon>Hemiptera</taxon>
        <taxon>Sternorrhyncha</taxon>
        <taxon>Psylloidea</taxon>
        <taxon>Psyllidae</taxon>
        <taxon>Psyllinae</taxon>
        <taxon>Cacopsylla</taxon>
    </lineage>
</organism>
<dbReference type="EMBL" id="HBUF01232135">
    <property type="protein sequence ID" value="CAG6673807.1"/>
    <property type="molecule type" value="Transcribed_RNA"/>
</dbReference>
<reference evidence="1" key="1">
    <citation type="submission" date="2021-05" db="EMBL/GenBank/DDBJ databases">
        <authorList>
            <person name="Alioto T."/>
            <person name="Alioto T."/>
            <person name="Gomez Garrido J."/>
        </authorList>
    </citation>
    <scope>NUCLEOTIDE SEQUENCE</scope>
</reference>
<evidence type="ECO:0000313" key="1">
    <source>
        <dbReference type="EMBL" id="CAG6673806.1"/>
    </source>
</evidence>
<proteinExistence type="predicted"/>
<dbReference type="AlphaFoldDB" id="A0A8D8SPW8"/>